<feature type="non-terminal residue" evidence="2">
    <location>
        <position position="1"/>
    </location>
</feature>
<feature type="non-terminal residue" evidence="2">
    <location>
        <position position="86"/>
    </location>
</feature>
<gene>
    <name evidence="2" type="ORF">Tci_929844</name>
</gene>
<evidence type="ECO:0000256" key="1">
    <source>
        <dbReference type="SAM" id="MobiDB-lite"/>
    </source>
</evidence>
<feature type="compositionally biased region" description="Basic and acidic residues" evidence="1">
    <location>
        <begin position="17"/>
        <end position="34"/>
    </location>
</feature>
<name>A0A699XDA9_TANCI</name>
<comment type="caution">
    <text evidence="2">The sequence shown here is derived from an EMBL/GenBank/DDBJ whole genome shotgun (WGS) entry which is preliminary data.</text>
</comment>
<reference evidence="2" key="1">
    <citation type="journal article" date="2019" name="Sci. Rep.">
        <title>Draft genome of Tanacetum cinerariifolium, the natural source of mosquito coil.</title>
        <authorList>
            <person name="Yamashiro T."/>
            <person name="Shiraishi A."/>
            <person name="Satake H."/>
            <person name="Nakayama K."/>
        </authorList>
    </citation>
    <scope>NUCLEOTIDE SEQUENCE</scope>
</reference>
<proteinExistence type="predicted"/>
<accession>A0A699XDA9</accession>
<dbReference type="EMBL" id="BKCJ011846017">
    <property type="protein sequence ID" value="GFD57875.1"/>
    <property type="molecule type" value="Genomic_DNA"/>
</dbReference>
<evidence type="ECO:0000313" key="2">
    <source>
        <dbReference type="EMBL" id="GFD57875.1"/>
    </source>
</evidence>
<feature type="compositionally biased region" description="Acidic residues" evidence="1">
    <location>
        <begin position="1"/>
        <end position="16"/>
    </location>
</feature>
<dbReference type="AlphaFoldDB" id="A0A699XDA9"/>
<sequence length="86" mass="9766">QDEGNDDDQDTDEEGEEFIHPKLSIHDKKETKDEESFDPIAKTPKNMDNEGNDDENLGLNVGNEEGQDAKDDEDELYRDVNINLEG</sequence>
<feature type="region of interest" description="Disordered" evidence="1">
    <location>
        <begin position="1"/>
        <end position="75"/>
    </location>
</feature>
<organism evidence="2">
    <name type="scientific">Tanacetum cinerariifolium</name>
    <name type="common">Dalmatian daisy</name>
    <name type="synonym">Chrysanthemum cinerariifolium</name>
    <dbReference type="NCBI Taxonomy" id="118510"/>
    <lineage>
        <taxon>Eukaryota</taxon>
        <taxon>Viridiplantae</taxon>
        <taxon>Streptophyta</taxon>
        <taxon>Embryophyta</taxon>
        <taxon>Tracheophyta</taxon>
        <taxon>Spermatophyta</taxon>
        <taxon>Magnoliopsida</taxon>
        <taxon>eudicotyledons</taxon>
        <taxon>Gunneridae</taxon>
        <taxon>Pentapetalae</taxon>
        <taxon>asterids</taxon>
        <taxon>campanulids</taxon>
        <taxon>Asterales</taxon>
        <taxon>Asteraceae</taxon>
        <taxon>Asteroideae</taxon>
        <taxon>Anthemideae</taxon>
        <taxon>Anthemidinae</taxon>
        <taxon>Tanacetum</taxon>
    </lineage>
</organism>
<protein>
    <submittedName>
        <fullName evidence="2">Uncharacterized protein</fullName>
    </submittedName>
</protein>